<dbReference type="Pfam" id="PF26351">
    <property type="entry name" value="DUF8091"/>
    <property type="match status" value="1"/>
</dbReference>
<dbReference type="AlphaFoldDB" id="A0AAE3DLJ2"/>
<proteinExistence type="predicted"/>
<evidence type="ECO:0000259" key="1">
    <source>
        <dbReference type="Pfam" id="PF26351"/>
    </source>
</evidence>
<gene>
    <name evidence="2" type="ORF">LKD45_01500</name>
</gene>
<dbReference type="InterPro" id="IPR058404">
    <property type="entry name" value="DUF8091"/>
</dbReference>
<name>A0AAE3DLJ2_9FIRM</name>
<sequence length="249" mass="28797">MTPEETARFAAAKERIIGKNRERNGIGTLSEKTVHAVLKNYYAPDETQHEIPVEGCVADIFNGKEIIEIQTRSFDRMRPKLERFLPLYPVTIVYPIPYCKHVFWIDEETGEISGGRKSPLKGSPYLAFKELYRIKAYLQDPNLTIRLTFLNMEEYKLLNGWSRDKKRGSSRYDRIPVSIEREMEFTCAQDYVQLIPYDLPEPFTSAQLAKAVQIRKEQAGIVCNILHDLGVMKREGKKGNAYLYRVVEV</sequence>
<accession>A0AAE3DLJ2</accession>
<evidence type="ECO:0000313" key="3">
    <source>
        <dbReference type="Proteomes" id="UP001199355"/>
    </source>
</evidence>
<dbReference type="EMBL" id="JAJEQF010000002">
    <property type="protein sequence ID" value="MCC2166382.1"/>
    <property type="molecule type" value="Genomic_DNA"/>
</dbReference>
<feature type="domain" description="DUF8091" evidence="1">
    <location>
        <begin position="32"/>
        <end position="185"/>
    </location>
</feature>
<protein>
    <recommendedName>
        <fullName evidence="1">DUF8091 domain-containing protein</fullName>
    </recommendedName>
</protein>
<dbReference type="RefSeq" id="WP_308727545.1">
    <property type="nucleotide sequence ID" value="NZ_JAJEQF010000002.1"/>
</dbReference>
<reference evidence="2 3" key="1">
    <citation type="submission" date="2021-10" db="EMBL/GenBank/DDBJ databases">
        <title>Anaerobic single-cell dispensing facilitates the cultivation of human gut bacteria.</title>
        <authorList>
            <person name="Afrizal A."/>
        </authorList>
    </citation>
    <scope>NUCLEOTIDE SEQUENCE [LARGE SCALE GENOMIC DNA]</scope>
    <source>
        <strain evidence="2 3">CLA-AA-H244</strain>
    </source>
</reference>
<evidence type="ECO:0000313" key="2">
    <source>
        <dbReference type="EMBL" id="MCC2166382.1"/>
    </source>
</evidence>
<comment type="caution">
    <text evidence="2">The sequence shown here is derived from an EMBL/GenBank/DDBJ whole genome shotgun (WGS) entry which is preliminary data.</text>
</comment>
<dbReference type="Proteomes" id="UP001199355">
    <property type="component" value="Unassembled WGS sequence"/>
</dbReference>
<keyword evidence="3" id="KW-1185">Reference proteome</keyword>
<organism evidence="2 3">
    <name type="scientific">Gallintestinimicrobium propionicum</name>
    <dbReference type="NCBI Taxonomy" id="2981770"/>
    <lineage>
        <taxon>Bacteria</taxon>
        <taxon>Bacillati</taxon>
        <taxon>Bacillota</taxon>
        <taxon>Clostridia</taxon>
        <taxon>Lachnospirales</taxon>
        <taxon>Lachnospiraceae</taxon>
        <taxon>Gallintestinimicrobium</taxon>
    </lineage>
</organism>